<keyword evidence="1" id="KW-0812">Transmembrane</keyword>
<name>A0ABN2HMS5_9ACTN</name>
<comment type="caution">
    <text evidence="2">The sequence shown here is derived from an EMBL/GenBank/DDBJ whole genome shotgun (WGS) entry which is preliminary data.</text>
</comment>
<evidence type="ECO:0000256" key="1">
    <source>
        <dbReference type="SAM" id="Phobius"/>
    </source>
</evidence>
<feature type="transmembrane region" description="Helical" evidence="1">
    <location>
        <begin position="35"/>
        <end position="56"/>
    </location>
</feature>
<keyword evidence="1" id="KW-1133">Transmembrane helix</keyword>
<organism evidence="2 3">
    <name type="scientific">Kribbella yunnanensis</name>
    <dbReference type="NCBI Taxonomy" id="190194"/>
    <lineage>
        <taxon>Bacteria</taxon>
        <taxon>Bacillati</taxon>
        <taxon>Actinomycetota</taxon>
        <taxon>Actinomycetes</taxon>
        <taxon>Propionibacteriales</taxon>
        <taxon>Kribbellaceae</taxon>
        <taxon>Kribbella</taxon>
    </lineage>
</organism>
<evidence type="ECO:0000313" key="2">
    <source>
        <dbReference type="EMBL" id="GAA1690411.1"/>
    </source>
</evidence>
<protein>
    <submittedName>
        <fullName evidence="2">Uncharacterized protein</fullName>
    </submittedName>
</protein>
<reference evidence="2 3" key="1">
    <citation type="journal article" date="2019" name="Int. J. Syst. Evol. Microbiol.">
        <title>The Global Catalogue of Microorganisms (GCM) 10K type strain sequencing project: providing services to taxonomists for standard genome sequencing and annotation.</title>
        <authorList>
            <consortium name="The Broad Institute Genomics Platform"/>
            <consortium name="The Broad Institute Genome Sequencing Center for Infectious Disease"/>
            <person name="Wu L."/>
            <person name="Ma J."/>
        </authorList>
    </citation>
    <scope>NUCLEOTIDE SEQUENCE [LARGE SCALE GENOMIC DNA]</scope>
    <source>
        <strain evidence="2 3">JCM 14307</strain>
    </source>
</reference>
<sequence length="99" mass="11116">MSEGGEQASALTVSRVLRGLFDFNTMYEGEGKRWWAWWIARIALFGIGRLVGGMFWELTTGEPADQRSFLEQILTNAYIWATLLTSGVLALVSGSKNRR</sequence>
<proteinExistence type="predicted"/>
<keyword evidence="1" id="KW-0472">Membrane</keyword>
<keyword evidence="3" id="KW-1185">Reference proteome</keyword>
<gene>
    <name evidence="2" type="ORF">GCM10009745_39550</name>
</gene>
<evidence type="ECO:0000313" key="3">
    <source>
        <dbReference type="Proteomes" id="UP001500280"/>
    </source>
</evidence>
<dbReference type="Proteomes" id="UP001500280">
    <property type="component" value="Unassembled WGS sequence"/>
</dbReference>
<dbReference type="RefSeq" id="WP_344153736.1">
    <property type="nucleotide sequence ID" value="NZ_BAAANF010000014.1"/>
</dbReference>
<accession>A0ABN2HMS5</accession>
<feature type="transmembrane region" description="Helical" evidence="1">
    <location>
        <begin position="76"/>
        <end position="94"/>
    </location>
</feature>
<dbReference type="EMBL" id="BAAANF010000014">
    <property type="protein sequence ID" value="GAA1690411.1"/>
    <property type="molecule type" value="Genomic_DNA"/>
</dbReference>